<evidence type="ECO:0000256" key="5">
    <source>
        <dbReference type="ARBA" id="ARBA00023159"/>
    </source>
</evidence>
<feature type="domain" description="Calmodulin binding protein-like N-terminal" evidence="9">
    <location>
        <begin position="67"/>
        <end position="214"/>
    </location>
</feature>
<feature type="compositionally biased region" description="Low complexity" evidence="8">
    <location>
        <begin position="44"/>
        <end position="62"/>
    </location>
</feature>
<evidence type="ECO:0008006" key="14">
    <source>
        <dbReference type="Google" id="ProtNLM"/>
    </source>
</evidence>
<evidence type="ECO:0000313" key="12">
    <source>
        <dbReference type="EMBL" id="KAK4797169.1"/>
    </source>
</evidence>
<evidence type="ECO:0000256" key="2">
    <source>
        <dbReference type="ARBA" id="ARBA00007214"/>
    </source>
</evidence>
<evidence type="ECO:0000313" key="13">
    <source>
        <dbReference type="Proteomes" id="UP001346149"/>
    </source>
</evidence>
<organism evidence="12 13">
    <name type="scientific">Trapa natans</name>
    <name type="common">Water chestnut</name>
    <dbReference type="NCBI Taxonomy" id="22666"/>
    <lineage>
        <taxon>Eukaryota</taxon>
        <taxon>Viridiplantae</taxon>
        <taxon>Streptophyta</taxon>
        <taxon>Embryophyta</taxon>
        <taxon>Tracheophyta</taxon>
        <taxon>Spermatophyta</taxon>
        <taxon>Magnoliopsida</taxon>
        <taxon>eudicotyledons</taxon>
        <taxon>Gunneridae</taxon>
        <taxon>Pentapetalae</taxon>
        <taxon>rosids</taxon>
        <taxon>malvids</taxon>
        <taxon>Myrtales</taxon>
        <taxon>Lythraceae</taxon>
        <taxon>Trapa</taxon>
    </lineage>
</organism>
<dbReference type="Pfam" id="PF20452">
    <property type="entry name" value="Calmod_bind_C"/>
    <property type="match status" value="1"/>
</dbReference>
<dbReference type="Pfam" id="PF20451">
    <property type="entry name" value="Calmod_bind_M"/>
    <property type="match status" value="1"/>
</dbReference>
<comment type="subcellular location">
    <subcellularLocation>
        <location evidence="1">Nucleus</location>
    </subcellularLocation>
</comment>
<dbReference type="InterPro" id="IPR046829">
    <property type="entry name" value="Calmod_bind_C"/>
</dbReference>
<accession>A0AAN7M2A3</accession>
<evidence type="ECO:0000256" key="4">
    <source>
        <dbReference type="ARBA" id="ARBA00023125"/>
    </source>
</evidence>
<dbReference type="InterPro" id="IPR046830">
    <property type="entry name" value="Calmod_bind_M"/>
</dbReference>
<dbReference type="Proteomes" id="UP001346149">
    <property type="component" value="Unassembled WGS sequence"/>
</dbReference>
<evidence type="ECO:0000256" key="1">
    <source>
        <dbReference type="ARBA" id="ARBA00004123"/>
    </source>
</evidence>
<dbReference type="GO" id="GO:0005634">
    <property type="term" value="C:nucleus"/>
    <property type="evidence" value="ECO:0007669"/>
    <property type="project" value="UniProtKB-SubCell"/>
</dbReference>
<evidence type="ECO:0000259" key="10">
    <source>
        <dbReference type="Pfam" id="PF20451"/>
    </source>
</evidence>
<dbReference type="GO" id="GO:0080142">
    <property type="term" value="P:regulation of salicylic acid biosynthetic process"/>
    <property type="evidence" value="ECO:0007669"/>
    <property type="project" value="TreeGrafter"/>
</dbReference>
<dbReference type="Pfam" id="PF07887">
    <property type="entry name" value="Calmodulin_bind"/>
    <property type="match status" value="1"/>
</dbReference>
<comment type="similarity">
    <text evidence="2">Belongs to the plant ACBP60 protein family.</text>
</comment>
<keyword evidence="3" id="KW-0805">Transcription regulation</keyword>
<dbReference type="InterPro" id="IPR046831">
    <property type="entry name" value="Calmodulin_bind_N"/>
</dbReference>
<protein>
    <recommendedName>
        <fullName evidence="14">Calmodulin-binding protein</fullName>
    </recommendedName>
</protein>
<feature type="domain" description="Calmodulin binding protein central" evidence="10">
    <location>
        <begin position="228"/>
        <end position="292"/>
    </location>
</feature>
<keyword evidence="4" id="KW-0238">DNA-binding</keyword>
<comment type="caution">
    <text evidence="12">The sequence shown here is derived from an EMBL/GenBank/DDBJ whole genome shotgun (WGS) entry which is preliminary data.</text>
</comment>
<evidence type="ECO:0000256" key="8">
    <source>
        <dbReference type="SAM" id="MobiDB-lite"/>
    </source>
</evidence>
<evidence type="ECO:0000256" key="7">
    <source>
        <dbReference type="ARBA" id="ARBA00023242"/>
    </source>
</evidence>
<proteinExistence type="inferred from homology"/>
<reference evidence="12 13" key="1">
    <citation type="journal article" date="2023" name="Hortic Res">
        <title>Pangenome of water caltrop reveals structural variations and asymmetric subgenome divergence after allopolyploidization.</title>
        <authorList>
            <person name="Zhang X."/>
            <person name="Chen Y."/>
            <person name="Wang L."/>
            <person name="Yuan Y."/>
            <person name="Fang M."/>
            <person name="Shi L."/>
            <person name="Lu R."/>
            <person name="Comes H.P."/>
            <person name="Ma Y."/>
            <person name="Chen Y."/>
            <person name="Huang G."/>
            <person name="Zhou Y."/>
            <person name="Zheng Z."/>
            <person name="Qiu Y."/>
        </authorList>
    </citation>
    <scope>NUCLEOTIDE SEQUENCE [LARGE SCALE GENOMIC DNA]</scope>
    <source>
        <strain evidence="12">F231</strain>
    </source>
</reference>
<feature type="region of interest" description="Disordered" evidence="8">
    <location>
        <begin position="44"/>
        <end position="68"/>
    </location>
</feature>
<dbReference type="EMBL" id="JAXQNO010000006">
    <property type="protein sequence ID" value="KAK4797169.1"/>
    <property type="molecule type" value="Genomic_DNA"/>
</dbReference>
<dbReference type="GO" id="GO:0043565">
    <property type="term" value="F:sequence-specific DNA binding"/>
    <property type="evidence" value="ECO:0007669"/>
    <property type="project" value="TreeGrafter"/>
</dbReference>
<keyword evidence="13" id="KW-1185">Reference proteome</keyword>
<evidence type="ECO:0000256" key="3">
    <source>
        <dbReference type="ARBA" id="ARBA00023015"/>
    </source>
</evidence>
<sequence>MSACSASVHSKMLPLEALPDDVENLLEPIFRKWVREEVERSLSKMLAPSSSSGSSTDPAGTSQGTGLELRFVNELPDTVFTGSRIEAEDESLVEVELIDSRTCTRVTDGPLSSAKVSILVLNGDFHTDNGEDWTRDGFNSMIVRKREGRRPLITGELTISLQQGMARLSNIIFTDNSSWIRCRRFRLGARILQKVPTQVRVKEAASGRFIVKEHRGEVLKKHYPPQSQDPVWRLVKIAKDRIFHSRLASEGIHVVEDFLRLLETNESLLRMIIGQGVKSGTWEAIVAHARTCIIDDKKQFIYHSRDSMDHGLLLDSVYRVIKVTFDGHSYIPVDGLTPHQMALMQSLKREAYVNVDKLAPVKGPPVLVPPQPVSDSFSARQEEPLEIAIHGRPPLSDSAMYGSDALGTRGQQQQEVSGTIEYQPDEFFTIGDLWTEDFNRGIGFPGSFEGPAAFENESISGIRTSACASPASVWTPGNSPLFFGPSSDQLGEGTFPSIVPKSNFGLVMGSNNVGSPSFDVHIRGRNGRSRVAWCKVRAAFKFRSMRKVAARRRGPTRWRHSDDE</sequence>
<dbReference type="GO" id="GO:0003700">
    <property type="term" value="F:DNA-binding transcription factor activity"/>
    <property type="evidence" value="ECO:0007669"/>
    <property type="project" value="TreeGrafter"/>
</dbReference>
<evidence type="ECO:0000256" key="6">
    <source>
        <dbReference type="ARBA" id="ARBA00023163"/>
    </source>
</evidence>
<dbReference type="AlphaFoldDB" id="A0AAN7M2A3"/>
<gene>
    <name evidence="12" type="ORF">SAY86_029495</name>
</gene>
<feature type="domain" description="Calmodulin binding protein C-terminal" evidence="11">
    <location>
        <begin position="300"/>
        <end position="360"/>
    </location>
</feature>
<name>A0AAN7M2A3_TRANT</name>
<keyword evidence="5" id="KW-0010">Activator</keyword>
<dbReference type="PANTHER" id="PTHR31713:SF43">
    <property type="entry name" value="CALMODULIN-BINDING PROTEIN 60 G"/>
    <property type="match status" value="1"/>
</dbReference>
<dbReference type="PANTHER" id="PTHR31713">
    <property type="entry name" value="OS02G0177800 PROTEIN"/>
    <property type="match status" value="1"/>
</dbReference>
<keyword evidence="6" id="KW-0804">Transcription</keyword>
<evidence type="ECO:0000259" key="11">
    <source>
        <dbReference type="Pfam" id="PF20452"/>
    </source>
</evidence>
<evidence type="ECO:0000259" key="9">
    <source>
        <dbReference type="Pfam" id="PF07887"/>
    </source>
</evidence>
<keyword evidence="7" id="KW-0539">Nucleus</keyword>
<dbReference type="InterPro" id="IPR012416">
    <property type="entry name" value="CBP60"/>
</dbReference>
<dbReference type="GO" id="GO:0005516">
    <property type="term" value="F:calmodulin binding"/>
    <property type="evidence" value="ECO:0007669"/>
    <property type="project" value="InterPro"/>
</dbReference>